<feature type="chain" id="PRO_5018976559" description="DUF3575 domain-containing protein" evidence="1">
    <location>
        <begin position="23"/>
        <end position="205"/>
    </location>
</feature>
<comment type="caution">
    <text evidence="2">The sequence shown here is derived from an EMBL/GenBank/DDBJ whole genome shotgun (WGS) entry which is preliminary data.</text>
</comment>
<keyword evidence="3" id="KW-1185">Reference proteome</keyword>
<gene>
    <name evidence="2" type="ORF">EJV47_01145</name>
</gene>
<dbReference type="AlphaFoldDB" id="A0A431U8K8"/>
<evidence type="ECO:0008006" key="4">
    <source>
        <dbReference type="Google" id="ProtNLM"/>
    </source>
</evidence>
<evidence type="ECO:0000256" key="1">
    <source>
        <dbReference type="SAM" id="SignalP"/>
    </source>
</evidence>
<dbReference type="EMBL" id="RXOF01000001">
    <property type="protein sequence ID" value="RTQ53377.1"/>
    <property type="molecule type" value="Genomic_DNA"/>
</dbReference>
<keyword evidence="1" id="KW-0732">Signal</keyword>
<sequence>MRFTCFCLLGGLLFGVRTPGKAQSQPAPDTPPSAEVERVVTAVAVNYLGLSASQERRLGSSVTATYGVGAHYSFYSTAFPIGGTRFINVVDPFFGRDYRTSALTPYLLGELRLYHTLFRRTQAGRNTRRNAANYFALFGEVPLSKNRLIDVPNLALATPVGLKYGLRRNLGGHLYAEGSAGLALKISRTQRTLLPRLDAALAWCW</sequence>
<proteinExistence type="predicted"/>
<dbReference type="Proteomes" id="UP000282184">
    <property type="component" value="Unassembled WGS sequence"/>
</dbReference>
<evidence type="ECO:0000313" key="2">
    <source>
        <dbReference type="EMBL" id="RTQ53377.1"/>
    </source>
</evidence>
<name>A0A431U8K8_9BACT</name>
<feature type="signal peptide" evidence="1">
    <location>
        <begin position="1"/>
        <end position="22"/>
    </location>
</feature>
<organism evidence="2 3">
    <name type="scientific">Hymenobacter gummosus</name>
    <dbReference type="NCBI Taxonomy" id="1776032"/>
    <lineage>
        <taxon>Bacteria</taxon>
        <taxon>Pseudomonadati</taxon>
        <taxon>Bacteroidota</taxon>
        <taxon>Cytophagia</taxon>
        <taxon>Cytophagales</taxon>
        <taxon>Hymenobacteraceae</taxon>
        <taxon>Hymenobacter</taxon>
    </lineage>
</organism>
<protein>
    <recommendedName>
        <fullName evidence="4">DUF3575 domain-containing protein</fullName>
    </recommendedName>
</protein>
<accession>A0A431U8K8</accession>
<evidence type="ECO:0000313" key="3">
    <source>
        <dbReference type="Proteomes" id="UP000282184"/>
    </source>
</evidence>
<dbReference type="RefSeq" id="WP_126691304.1">
    <property type="nucleotide sequence ID" value="NZ_RXOF01000001.1"/>
</dbReference>
<reference evidence="2 3" key="1">
    <citation type="submission" date="2018-12" db="EMBL/GenBank/DDBJ databases">
        <title>Hymenobacter gummosus sp. nov., isolated from a spring.</title>
        <authorList>
            <person name="Nie L."/>
        </authorList>
    </citation>
    <scope>NUCLEOTIDE SEQUENCE [LARGE SCALE GENOMIC DNA]</scope>
    <source>
        <strain evidence="2 3">KCTC 52166</strain>
    </source>
</reference>
<dbReference type="OrthoDB" id="883248at2"/>